<evidence type="ECO:0000256" key="4">
    <source>
        <dbReference type="ARBA" id="ARBA00022741"/>
    </source>
</evidence>
<evidence type="ECO:0000256" key="1">
    <source>
        <dbReference type="ARBA" id="ARBA00012513"/>
    </source>
</evidence>
<dbReference type="PROSITE" id="PS00108">
    <property type="entry name" value="PROTEIN_KINASE_ST"/>
    <property type="match status" value="1"/>
</dbReference>
<dbReference type="PANTHER" id="PTHR43289:SF6">
    <property type="entry name" value="SERINE_THREONINE-PROTEIN KINASE NEKL-3"/>
    <property type="match status" value="1"/>
</dbReference>
<dbReference type="Gene3D" id="3.30.200.20">
    <property type="entry name" value="Phosphorylase Kinase, domain 1"/>
    <property type="match status" value="1"/>
</dbReference>
<evidence type="ECO:0000313" key="11">
    <source>
        <dbReference type="EMBL" id="GAB10315.1"/>
    </source>
</evidence>
<feature type="compositionally biased region" description="Pro residues" evidence="9">
    <location>
        <begin position="296"/>
        <end position="324"/>
    </location>
</feature>
<dbReference type="InterPro" id="IPR011009">
    <property type="entry name" value="Kinase-like_dom_sf"/>
</dbReference>
<keyword evidence="12" id="KW-1185">Reference proteome</keyword>
<dbReference type="GO" id="GO:0004674">
    <property type="term" value="F:protein serine/threonine kinase activity"/>
    <property type="evidence" value="ECO:0007669"/>
    <property type="project" value="UniProtKB-KW"/>
</dbReference>
<dbReference type="PANTHER" id="PTHR43289">
    <property type="entry name" value="MITOGEN-ACTIVATED PROTEIN KINASE KINASE KINASE 20-RELATED"/>
    <property type="match status" value="1"/>
</dbReference>
<evidence type="ECO:0000256" key="8">
    <source>
        <dbReference type="ARBA" id="ARBA00048679"/>
    </source>
</evidence>
<dbReference type="InterPro" id="IPR000719">
    <property type="entry name" value="Prot_kinase_dom"/>
</dbReference>
<evidence type="ECO:0000256" key="7">
    <source>
        <dbReference type="ARBA" id="ARBA00047899"/>
    </source>
</evidence>
<accession>G7H390</accession>
<feature type="region of interest" description="Disordered" evidence="9">
    <location>
        <begin position="280"/>
        <end position="324"/>
    </location>
</feature>
<keyword evidence="2 11" id="KW-0723">Serine/threonine-protein kinase</keyword>
<dbReference type="FunFam" id="3.30.200.20:FF:000035">
    <property type="entry name" value="Serine/threonine protein kinase Stk1"/>
    <property type="match status" value="1"/>
</dbReference>
<dbReference type="CDD" id="cd14014">
    <property type="entry name" value="STKc_PknB_like"/>
    <property type="match status" value="1"/>
</dbReference>
<proteinExistence type="predicted"/>
<reference evidence="11 12" key="1">
    <citation type="submission" date="2011-11" db="EMBL/GenBank/DDBJ databases">
        <title>Whole genome shotgun sequence of Gordonia araii NBRC 100433.</title>
        <authorList>
            <person name="Yoshida Y."/>
            <person name="Hosoyama A."/>
            <person name="Tsuchikane K."/>
            <person name="Katsumata H."/>
            <person name="Yamazaki S."/>
            <person name="Fujita N."/>
        </authorList>
    </citation>
    <scope>NUCLEOTIDE SEQUENCE [LARGE SCALE GENOMIC DNA]</scope>
    <source>
        <strain evidence="11 12">NBRC 100433</strain>
    </source>
</reference>
<comment type="caution">
    <text evidence="11">The sequence shown here is derived from an EMBL/GenBank/DDBJ whole genome shotgun (WGS) entry which is preliminary data.</text>
</comment>
<dbReference type="PROSITE" id="PS50011">
    <property type="entry name" value="PROTEIN_KINASE_DOM"/>
    <property type="match status" value="1"/>
</dbReference>
<protein>
    <recommendedName>
        <fullName evidence="1">non-specific serine/threonine protein kinase</fullName>
        <ecNumber evidence="1">2.7.11.1</ecNumber>
    </recommendedName>
</protein>
<gene>
    <name evidence="11" type="ORF">GOARA_056_00620</name>
</gene>
<organism evidence="11 12">
    <name type="scientific">Gordonia araii NBRC 100433</name>
    <dbReference type="NCBI Taxonomy" id="1073574"/>
    <lineage>
        <taxon>Bacteria</taxon>
        <taxon>Bacillati</taxon>
        <taxon>Actinomycetota</taxon>
        <taxon>Actinomycetes</taxon>
        <taxon>Mycobacteriales</taxon>
        <taxon>Gordoniaceae</taxon>
        <taxon>Gordonia</taxon>
    </lineage>
</organism>
<dbReference type="AlphaFoldDB" id="G7H390"/>
<dbReference type="GO" id="GO:0045717">
    <property type="term" value="P:negative regulation of fatty acid biosynthetic process"/>
    <property type="evidence" value="ECO:0007669"/>
    <property type="project" value="UniProtKB-ARBA"/>
</dbReference>
<sequence length="599" mass="63035">MGDDIAGYRIVDVLGSGGMGEVYRAQHPRLPRTDAVKVLRAAHISDAEVRGRFEREADVIAPIVHPNIVRVYDRGEVDGALWIAMEWVPGTDVARLLANHPGGLGREQVAAIVTGVAAGLDAAHRHGVTHRDVKPANILVTPGDAGAVKLGDFGIARAIEDGGGLTGTGMAVGTMRYASPEQINGGAIGARSDVYSLAATTFELLTGAPPFIADSLSGVMSAHLFAQVPSAHQRNPGLPRDVDDVLTRAMAKDPAHRYATAGEFAGALLAALNGETGARTLVGPRFADPGRGGPPGAIPPPPASSPQPMRPPATPPPGAVPSLPYPPPGFGAMVAPPRPSKVRRALTAAAVLVVSALVGGLVALWQNSAAALAAPDRPDTTVTKYAVEVTWQPVADATEYVVKRGDAEVYAGPETTFRDPLPLPGVYQYSVSARSPGALPSRFSLKSTPTTVYASWRQVQWMADLYPDLVPASPLSSNGYDQVNCWANAPVYFDDTSQVTITCQKIVGNGPRYGITVYGYPNDPAGRAAAKTIVFHRTDGRQFTSAQGNRGSVHRYPLNDTQCAGIDFEGEKRALTLVEVCVTKGTVEDAVRLAERLPM</sequence>
<comment type="catalytic activity">
    <reaction evidence="8">
        <text>L-seryl-[protein] + ATP = O-phospho-L-seryl-[protein] + ADP + H(+)</text>
        <dbReference type="Rhea" id="RHEA:17989"/>
        <dbReference type="Rhea" id="RHEA-COMP:9863"/>
        <dbReference type="Rhea" id="RHEA-COMP:11604"/>
        <dbReference type="ChEBI" id="CHEBI:15378"/>
        <dbReference type="ChEBI" id="CHEBI:29999"/>
        <dbReference type="ChEBI" id="CHEBI:30616"/>
        <dbReference type="ChEBI" id="CHEBI:83421"/>
        <dbReference type="ChEBI" id="CHEBI:456216"/>
        <dbReference type="EC" id="2.7.11.1"/>
    </reaction>
</comment>
<dbReference type="Proteomes" id="UP000035088">
    <property type="component" value="Unassembled WGS sequence"/>
</dbReference>
<keyword evidence="5 11" id="KW-0418">Kinase</keyword>
<keyword evidence="4" id="KW-0547">Nucleotide-binding</keyword>
<dbReference type="EC" id="2.7.11.1" evidence="1"/>
<name>G7H390_9ACTN</name>
<feature type="domain" description="Protein kinase" evidence="10">
    <location>
        <begin position="8"/>
        <end position="269"/>
    </location>
</feature>
<evidence type="ECO:0000256" key="3">
    <source>
        <dbReference type="ARBA" id="ARBA00022679"/>
    </source>
</evidence>
<dbReference type="STRING" id="1073574.GOARA_056_00620"/>
<evidence type="ECO:0000256" key="9">
    <source>
        <dbReference type="SAM" id="MobiDB-lite"/>
    </source>
</evidence>
<evidence type="ECO:0000256" key="6">
    <source>
        <dbReference type="ARBA" id="ARBA00022840"/>
    </source>
</evidence>
<dbReference type="Gene3D" id="1.10.510.10">
    <property type="entry name" value="Transferase(Phosphotransferase) domain 1"/>
    <property type="match status" value="1"/>
</dbReference>
<evidence type="ECO:0000259" key="10">
    <source>
        <dbReference type="PROSITE" id="PS50011"/>
    </source>
</evidence>
<dbReference type="SUPFAM" id="SSF56112">
    <property type="entry name" value="Protein kinase-like (PK-like)"/>
    <property type="match status" value="1"/>
</dbReference>
<keyword evidence="6" id="KW-0067">ATP-binding</keyword>
<dbReference type="FunFam" id="1.10.510.10:FF:000021">
    <property type="entry name" value="Serine/threonine protein kinase"/>
    <property type="match status" value="1"/>
</dbReference>
<dbReference type="GO" id="GO:0005524">
    <property type="term" value="F:ATP binding"/>
    <property type="evidence" value="ECO:0007669"/>
    <property type="project" value="UniProtKB-KW"/>
</dbReference>
<dbReference type="InterPro" id="IPR008271">
    <property type="entry name" value="Ser/Thr_kinase_AS"/>
</dbReference>
<keyword evidence="3" id="KW-0808">Transferase</keyword>
<dbReference type="SMART" id="SM00220">
    <property type="entry name" value="S_TKc"/>
    <property type="match status" value="1"/>
</dbReference>
<dbReference type="EMBL" id="BAEE01000056">
    <property type="protein sequence ID" value="GAB10315.1"/>
    <property type="molecule type" value="Genomic_DNA"/>
</dbReference>
<evidence type="ECO:0000313" key="12">
    <source>
        <dbReference type="Proteomes" id="UP000035088"/>
    </source>
</evidence>
<comment type="catalytic activity">
    <reaction evidence="7">
        <text>L-threonyl-[protein] + ATP = O-phospho-L-threonyl-[protein] + ADP + H(+)</text>
        <dbReference type="Rhea" id="RHEA:46608"/>
        <dbReference type="Rhea" id="RHEA-COMP:11060"/>
        <dbReference type="Rhea" id="RHEA-COMP:11605"/>
        <dbReference type="ChEBI" id="CHEBI:15378"/>
        <dbReference type="ChEBI" id="CHEBI:30013"/>
        <dbReference type="ChEBI" id="CHEBI:30616"/>
        <dbReference type="ChEBI" id="CHEBI:61977"/>
        <dbReference type="ChEBI" id="CHEBI:456216"/>
        <dbReference type="EC" id="2.7.11.1"/>
    </reaction>
</comment>
<evidence type="ECO:0000256" key="5">
    <source>
        <dbReference type="ARBA" id="ARBA00022777"/>
    </source>
</evidence>
<evidence type="ECO:0000256" key="2">
    <source>
        <dbReference type="ARBA" id="ARBA00022527"/>
    </source>
</evidence>
<feature type="compositionally biased region" description="Low complexity" evidence="9">
    <location>
        <begin position="280"/>
        <end position="289"/>
    </location>
</feature>
<dbReference type="Pfam" id="PF00069">
    <property type="entry name" value="Pkinase"/>
    <property type="match status" value="1"/>
</dbReference>